<dbReference type="SUPFAM" id="SSF55252">
    <property type="entry name" value="C-terminal domain of arginine repressor"/>
    <property type="match status" value="1"/>
</dbReference>
<keyword evidence="7" id="KW-0055">Arginine biosynthesis</keyword>
<dbReference type="GO" id="GO:0006526">
    <property type="term" value="P:L-arginine biosynthetic process"/>
    <property type="evidence" value="ECO:0007669"/>
    <property type="project" value="UniProtKB-UniPathway"/>
</dbReference>
<dbReference type="InterPro" id="IPR020899">
    <property type="entry name" value="Arg_repress_C"/>
</dbReference>
<name>A0A0E4H398_9STRE</name>
<keyword evidence="6 7" id="KW-0804">Transcription</keyword>
<dbReference type="InterPro" id="IPR036388">
    <property type="entry name" value="WH-like_DNA-bd_sf"/>
</dbReference>
<dbReference type="InterPro" id="IPR001669">
    <property type="entry name" value="Arg_repress"/>
</dbReference>
<keyword evidence="7" id="KW-0678">Repressor</keyword>
<dbReference type="GO" id="GO:0051259">
    <property type="term" value="P:protein complex oligomerization"/>
    <property type="evidence" value="ECO:0007669"/>
    <property type="project" value="InterPro"/>
</dbReference>
<sequence length="150" mass="16909">MNKAARQELIKQMVQENKIGRQADIQTNLRKNGIVVTQTTLSRDLREIGLIKAYENGQSFYALSAEERERSFTQLLAEYAYKVQRASFILVLHSELGEAALMANIIDAEKPDTILGTVAGADTLLVICRDEEAAELFEEEITRFLEEDIS</sequence>
<evidence type="ECO:0000313" key="12">
    <source>
        <dbReference type="Proteomes" id="UP000198604"/>
    </source>
</evidence>
<protein>
    <recommendedName>
        <fullName evidence="7 8">Arginine repressor</fullName>
    </recommendedName>
</protein>
<feature type="domain" description="Arginine repressor C-terminal" evidence="10">
    <location>
        <begin position="78"/>
        <end position="142"/>
    </location>
</feature>
<dbReference type="NCBIfam" id="TIGR01529">
    <property type="entry name" value="argR_whole"/>
    <property type="match status" value="1"/>
</dbReference>
<dbReference type="Gene3D" id="1.10.10.10">
    <property type="entry name" value="Winged helix-like DNA-binding domain superfamily/Winged helix DNA-binding domain"/>
    <property type="match status" value="1"/>
</dbReference>
<reference evidence="12" key="1">
    <citation type="submission" date="2015-03" db="EMBL/GenBank/DDBJ databases">
        <authorList>
            <person name="Urmite Genomes"/>
        </authorList>
    </citation>
    <scope>NUCLEOTIDE SEQUENCE [LARGE SCALE GENOMIC DNA]</scope>
    <source>
        <strain evidence="12">FF10</strain>
    </source>
</reference>
<dbReference type="Pfam" id="PF01316">
    <property type="entry name" value="Arg_repressor"/>
    <property type="match status" value="1"/>
</dbReference>
<evidence type="ECO:0000313" key="11">
    <source>
        <dbReference type="EMBL" id="CQR23883.1"/>
    </source>
</evidence>
<dbReference type="GO" id="GO:1900079">
    <property type="term" value="P:regulation of arginine biosynthetic process"/>
    <property type="evidence" value="ECO:0007669"/>
    <property type="project" value="UniProtKB-UniRule"/>
</dbReference>
<keyword evidence="12" id="KW-1185">Reference proteome</keyword>
<dbReference type="STRING" id="1608583.BN1356_00252"/>
<comment type="subcellular location">
    <subcellularLocation>
        <location evidence="1 7">Cytoplasm</location>
    </subcellularLocation>
</comment>
<comment type="similarity">
    <text evidence="2 7">Belongs to the ArgR family.</text>
</comment>
<organism evidence="11 12">
    <name type="scientific">Streptococcus varani</name>
    <dbReference type="NCBI Taxonomy" id="1608583"/>
    <lineage>
        <taxon>Bacteria</taxon>
        <taxon>Bacillati</taxon>
        <taxon>Bacillota</taxon>
        <taxon>Bacilli</taxon>
        <taxon>Lactobacillales</taxon>
        <taxon>Streptococcaceae</taxon>
        <taxon>Streptococcus</taxon>
    </lineage>
</organism>
<evidence type="ECO:0000256" key="5">
    <source>
        <dbReference type="ARBA" id="ARBA00023125"/>
    </source>
</evidence>
<evidence type="ECO:0000256" key="1">
    <source>
        <dbReference type="ARBA" id="ARBA00004496"/>
    </source>
</evidence>
<proteinExistence type="inferred from homology"/>
<keyword evidence="7" id="KW-0028">Amino-acid biosynthesis</keyword>
<gene>
    <name evidence="7" type="primary">argR</name>
    <name evidence="11" type="ORF">BN1356_00252</name>
</gene>
<evidence type="ECO:0000256" key="3">
    <source>
        <dbReference type="ARBA" id="ARBA00022490"/>
    </source>
</evidence>
<feature type="domain" description="Arginine repressor DNA-binding" evidence="9">
    <location>
        <begin position="1"/>
        <end position="68"/>
    </location>
</feature>
<dbReference type="InterPro" id="IPR020900">
    <property type="entry name" value="Arg_repress_DNA-bd"/>
</dbReference>
<evidence type="ECO:0000259" key="10">
    <source>
        <dbReference type="Pfam" id="PF02863"/>
    </source>
</evidence>
<dbReference type="SUPFAM" id="SSF46785">
    <property type="entry name" value="Winged helix' DNA-binding domain"/>
    <property type="match status" value="1"/>
</dbReference>
<evidence type="ECO:0000256" key="2">
    <source>
        <dbReference type="ARBA" id="ARBA00008316"/>
    </source>
</evidence>
<evidence type="ECO:0000259" key="9">
    <source>
        <dbReference type="Pfam" id="PF01316"/>
    </source>
</evidence>
<accession>A0A0E4H398</accession>
<comment type="pathway">
    <text evidence="7">Amino-acid biosynthesis; L-arginine biosynthesis [regulation].</text>
</comment>
<dbReference type="InterPro" id="IPR036390">
    <property type="entry name" value="WH_DNA-bd_sf"/>
</dbReference>
<keyword evidence="3 7" id="KW-0963">Cytoplasm</keyword>
<dbReference type="EMBL" id="CTEN01000001">
    <property type="protein sequence ID" value="CQR23883.1"/>
    <property type="molecule type" value="Genomic_DNA"/>
</dbReference>
<dbReference type="RefSeq" id="WP_093649620.1">
    <property type="nucleotide sequence ID" value="NZ_CTEN01000001.1"/>
</dbReference>
<dbReference type="Pfam" id="PF02863">
    <property type="entry name" value="Arg_repressor_C"/>
    <property type="match status" value="1"/>
</dbReference>
<dbReference type="PANTHER" id="PTHR34471">
    <property type="entry name" value="ARGININE REPRESSOR"/>
    <property type="match status" value="1"/>
</dbReference>
<evidence type="ECO:0000256" key="6">
    <source>
        <dbReference type="ARBA" id="ARBA00023163"/>
    </source>
</evidence>
<dbReference type="GO" id="GO:0005737">
    <property type="term" value="C:cytoplasm"/>
    <property type="evidence" value="ECO:0007669"/>
    <property type="project" value="UniProtKB-SubCell"/>
</dbReference>
<dbReference type="HAMAP" id="MF_00173">
    <property type="entry name" value="Arg_repressor"/>
    <property type="match status" value="1"/>
</dbReference>
<dbReference type="PANTHER" id="PTHR34471:SF1">
    <property type="entry name" value="ARGININE REPRESSOR"/>
    <property type="match status" value="1"/>
</dbReference>
<dbReference type="GO" id="GO:0003677">
    <property type="term" value="F:DNA binding"/>
    <property type="evidence" value="ECO:0007669"/>
    <property type="project" value="UniProtKB-KW"/>
</dbReference>
<dbReference type="OrthoDB" id="9807089at2"/>
<evidence type="ECO:0000256" key="7">
    <source>
        <dbReference type="HAMAP-Rule" id="MF_00173"/>
    </source>
</evidence>
<dbReference type="GO" id="GO:0003700">
    <property type="term" value="F:DNA-binding transcription factor activity"/>
    <property type="evidence" value="ECO:0007669"/>
    <property type="project" value="UniProtKB-UniRule"/>
</dbReference>
<dbReference type="PRINTS" id="PR01467">
    <property type="entry name" value="ARGREPRESSOR"/>
</dbReference>
<evidence type="ECO:0000256" key="4">
    <source>
        <dbReference type="ARBA" id="ARBA00023015"/>
    </source>
</evidence>
<dbReference type="UniPathway" id="UPA00068"/>
<keyword evidence="4 7" id="KW-0805">Transcription regulation</keyword>
<keyword evidence="5 7" id="KW-0238">DNA-binding</keyword>
<dbReference type="Proteomes" id="UP000198604">
    <property type="component" value="Unassembled WGS sequence"/>
</dbReference>
<dbReference type="AlphaFoldDB" id="A0A0E4H398"/>
<evidence type="ECO:0000256" key="8">
    <source>
        <dbReference type="NCBIfam" id="TIGR01529"/>
    </source>
</evidence>
<comment type="function">
    <text evidence="7">Regulates arginine biosynthesis genes.</text>
</comment>
<dbReference type="GO" id="GO:0034618">
    <property type="term" value="F:arginine binding"/>
    <property type="evidence" value="ECO:0007669"/>
    <property type="project" value="InterPro"/>
</dbReference>
<dbReference type="InterPro" id="IPR036251">
    <property type="entry name" value="Arg_repress_C_sf"/>
</dbReference>
<dbReference type="Gene3D" id="3.30.1360.40">
    <property type="match status" value="1"/>
</dbReference>